<evidence type="ECO:0000256" key="2">
    <source>
        <dbReference type="SAM" id="Phobius"/>
    </source>
</evidence>
<gene>
    <name evidence="3" type="ORF">HDK90DRAFT_43299</name>
</gene>
<protein>
    <submittedName>
        <fullName evidence="3">Uncharacterized protein</fullName>
    </submittedName>
</protein>
<feature type="region of interest" description="Disordered" evidence="1">
    <location>
        <begin position="1"/>
        <end position="32"/>
    </location>
</feature>
<evidence type="ECO:0000313" key="3">
    <source>
        <dbReference type="EMBL" id="KAK8247471.1"/>
    </source>
</evidence>
<dbReference type="EMBL" id="JBBWRZ010000001">
    <property type="protein sequence ID" value="KAK8247471.1"/>
    <property type="molecule type" value="Genomic_DNA"/>
</dbReference>
<feature type="transmembrane region" description="Helical" evidence="2">
    <location>
        <begin position="83"/>
        <end position="105"/>
    </location>
</feature>
<keyword evidence="4" id="KW-1185">Reference proteome</keyword>
<feature type="compositionally biased region" description="Basic and acidic residues" evidence="1">
    <location>
        <begin position="1"/>
        <end position="22"/>
    </location>
</feature>
<evidence type="ECO:0000313" key="4">
    <source>
        <dbReference type="Proteomes" id="UP001492380"/>
    </source>
</evidence>
<keyword evidence="2" id="KW-0812">Transmembrane</keyword>
<proteinExistence type="predicted"/>
<evidence type="ECO:0000256" key="1">
    <source>
        <dbReference type="SAM" id="MobiDB-lite"/>
    </source>
</evidence>
<comment type="caution">
    <text evidence="3">The sequence shown here is derived from an EMBL/GenBank/DDBJ whole genome shotgun (WGS) entry which is preliminary data.</text>
</comment>
<organism evidence="3 4">
    <name type="scientific">Phyllosticta capitalensis</name>
    <dbReference type="NCBI Taxonomy" id="121624"/>
    <lineage>
        <taxon>Eukaryota</taxon>
        <taxon>Fungi</taxon>
        <taxon>Dikarya</taxon>
        <taxon>Ascomycota</taxon>
        <taxon>Pezizomycotina</taxon>
        <taxon>Dothideomycetes</taxon>
        <taxon>Dothideomycetes incertae sedis</taxon>
        <taxon>Botryosphaeriales</taxon>
        <taxon>Phyllostictaceae</taxon>
        <taxon>Phyllosticta</taxon>
    </lineage>
</organism>
<accession>A0ABR1Z4Y4</accession>
<reference evidence="3 4" key="1">
    <citation type="submission" date="2024-04" db="EMBL/GenBank/DDBJ databases">
        <title>Phyllosticta paracitricarpa is synonymous to the EU quarantine fungus P. citricarpa based on phylogenomic analyses.</title>
        <authorList>
            <consortium name="Lawrence Berkeley National Laboratory"/>
            <person name="Van Ingen-Buijs V.A."/>
            <person name="Van Westerhoven A.C."/>
            <person name="Haridas S."/>
            <person name="Skiadas P."/>
            <person name="Martin F."/>
            <person name="Groenewald J.Z."/>
            <person name="Crous P.W."/>
            <person name="Seidl M.F."/>
        </authorList>
    </citation>
    <scope>NUCLEOTIDE SEQUENCE [LARGE SCALE GENOMIC DNA]</scope>
    <source>
        <strain evidence="3 4">CBS 123374</strain>
    </source>
</reference>
<dbReference type="Proteomes" id="UP001492380">
    <property type="component" value="Unassembled WGS sequence"/>
</dbReference>
<keyword evidence="2" id="KW-1133">Transmembrane helix</keyword>
<sequence length="150" mass="17037">MVSEKDTLQFGNDRELLRRPEPAFKPSRSVQDWDEEAAIDKAAETPSPCTECLLCPEHATETEREAAIKRRQARNKRDYRRGVAFGILLIAIIVLLSVGLCIALSPQIKDRRPEFTQEVKDSVKSMIGSMRGRVHDWINGKKKELKSTTD</sequence>
<keyword evidence="2" id="KW-0472">Membrane</keyword>
<name>A0ABR1Z4Y4_9PEZI</name>